<protein>
    <submittedName>
        <fullName evidence="2">Uncharacterized protein</fullName>
    </submittedName>
</protein>
<evidence type="ECO:0000313" key="2">
    <source>
        <dbReference type="EMBL" id="KAL2857645.1"/>
    </source>
</evidence>
<feature type="region of interest" description="Disordered" evidence="1">
    <location>
        <begin position="42"/>
        <end position="85"/>
    </location>
</feature>
<accession>A0ABR4KZD1</accession>
<name>A0ABR4KZD1_9EURO</name>
<dbReference type="Proteomes" id="UP001610444">
    <property type="component" value="Unassembled WGS sequence"/>
</dbReference>
<organism evidence="2 3">
    <name type="scientific">Aspergillus pseudodeflectus</name>
    <dbReference type="NCBI Taxonomy" id="176178"/>
    <lineage>
        <taxon>Eukaryota</taxon>
        <taxon>Fungi</taxon>
        <taxon>Dikarya</taxon>
        <taxon>Ascomycota</taxon>
        <taxon>Pezizomycotina</taxon>
        <taxon>Eurotiomycetes</taxon>
        <taxon>Eurotiomycetidae</taxon>
        <taxon>Eurotiales</taxon>
        <taxon>Aspergillaceae</taxon>
        <taxon>Aspergillus</taxon>
        <taxon>Aspergillus subgen. Nidulantes</taxon>
    </lineage>
</organism>
<dbReference type="RefSeq" id="XP_070903176.1">
    <property type="nucleotide sequence ID" value="XM_071038991.1"/>
</dbReference>
<reference evidence="2 3" key="1">
    <citation type="submission" date="2024-07" db="EMBL/GenBank/DDBJ databases">
        <title>Section-level genome sequencing and comparative genomics of Aspergillus sections Usti and Cavernicolus.</title>
        <authorList>
            <consortium name="Lawrence Berkeley National Laboratory"/>
            <person name="Nybo J.L."/>
            <person name="Vesth T.C."/>
            <person name="Theobald S."/>
            <person name="Frisvad J.C."/>
            <person name="Larsen T.O."/>
            <person name="Kjaerboelling I."/>
            <person name="Rothschild-Mancinelli K."/>
            <person name="Lyhne E.K."/>
            <person name="Kogle M.E."/>
            <person name="Barry K."/>
            <person name="Clum A."/>
            <person name="Na H."/>
            <person name="Ledsgaard L."/>
            <person name="Lin J."/>
            <person name="Lipzen A."/>
            <person name="Kuo A."/>
            <person name="Riley R."/>
            <person name="Mondo S."/>
            <person name="LaButti K."/>
            <person name="Haridas S."/>
            <person name="Pangalinan J."/>
            <person name="Salamov A.A."/>
            <person name="Simmons B.A."/>
            <person name="Magnuson J.K."/>
            <person name="Chen J."/>
            <person name="Drula E."/>
            <person name="Henrissat B."/>
            <person name="Wiebenga A."/>
            <person name="Lubbers R.J."/>
            <person name="Gomes A.C."/>
            <person name="Macurrencykelacurrency M.R."/>
            <person name="Stajich J."/>
            <person name="Grigoriev I.V."/>
            <person name="Mortensen U.H."/>
            <person name="De vries R.P."/>
            <person name="Baker S.E."/>
            <person name="Andersen M.R."/>
        </authorList>
    </citation>
    <scope>NUCLEOTIDE SEQUENCE [LARGE SCALE GENOMIC DNA]</scope>
    <source>
        <strain evidence="2 3">CBS 756.74</strain>
    </source>
</reference>
<dbReference type="EMBL" id="JBFXLR010000006">
    <property type="protein sequence ID" value="KAL2857645.1"/>
    <property type="molecule type" value="Genomic_DNA"/>
</dbReference>
<proteinExistence type="predicted"/>
<gene>
    <name evidence="2" type="ORF">BJX68DRAFT_229235</name>
</gene>
<comment type="caution">
    <text evidence="2">The sequence shown here is derived from an EMBL/GenBank/DDBJ whole genome shotgun (WGS) entry which is preliminary data.</text>
</comment>
<feature type="compositionally biased region" description="Pro residues" evidence="1">
    <location>
        <begin position="1"/>
        <end position="11"/>
    </location>
</feature>
<keyword evidence="3" id="KW-1185">Reference proteome</keyword>
<sequence>MTVAAPPPVPPVHENGMNGSIPGHHVNLSLPRFHPIAMNPGQPVPPESMMHGHQHYRPYPPPPPMSEQGPPVPPGPPTPHAPPGIDHIEARLRQLEHEEAARMAARSHLLAIRKREDEEFRRMTENAEAEEEVMRLAILSNLCLTYFSSN</sequence>
<feature type="compositionally biased region" description="Pro residues" evidence="1">
    <location>
        <begin position="58"/>
        <end position="82"/>
    </location>
</feature>
<dbReference type="GeneID" id="98154155"/>
<feature type="region of interest" description="Disordered" evidence="1">
    <location>
        <begin position="1"/>
        <end position="24"/>
    </location>
</feature>
<evidence type="ECO:0000256" key="1">
    <source>
        <dbReference type="SAM" id="MobiDB-lite"/>
    </source>
</evidence>
<evidence type="ECO:0000313" key="3">
    <source>
        <dbReference type="Proteomes" id="UP001610444"/>
    </source>
</evidence>